<protein>
    <submittedName>
        <fullName evidence="1">Uncharacterized protein</fullName>
    </submittedName>
</protein>
<name>A0ACC2NVR5_9HYME</name>
<evidence type="ECO:0000313" key="1">
    <source>
        <dbReference type="EMBL" id="KAJ8675290.1"/>
    </source>
</evidence>
<evidence type="ECO:0000313" key="2">
    <source>
        <dbReference type="Proteomes" id="UP001239111"/>
    </source>
</evidence>
<dbReference type="Proteomes" id="UP001239111">
    <property type="component" value="Chromosome 2"/>
</dbReference>
<proteinExistence type="predicted"/>
<sequence length="297" mass="34385">MSQLYERVSDTWLSITNPDEKVIMIKYVQMAKWKCISYIGYFCIGGSIFLNVTLIPVILDFVSPLNESRPRRLLTRAEYIFDPYDFYYEYFVYYGAAAAMTLSILAAADTTYNMIMHQILGFFNIVKRRVYLSTKFPPKKEEEAYKTLVSAIQLHKESLEFVEVIESTYYLCLLLLIFNSGVLMSFGAVCIMEYSYDAIDVIKCGLFEAGAALHLFYTSWSGQLVTDESIELFQAIYMSEWYNSTKRMKTLMKIMMVRCIRPCYVTAGGLYIMNYENFGKFIKSTMSYITVLASFRG</sequence>
<keyword evidence="2" id="KW-1185">Reference proteome</keyword>
<gene>
    <name evidence="1" type="ORF">QAD02_011076</name>
</gene>
<reference evidence="1" key="1">
    <citation type="submission" date="2023-04" db="EMBL/GenBank/DDBJ databases">
        <title>A chromosome-level genome assembly of the parasitoid wasp Eretmocerus hayati.</title>
        <authorList>
            <person name="Zhong Y."/>
            <person name="Liu S."/>
            <person name="Liu Y."/>
        </authorList>
    </citation>
    <scope>NUCLEOTIDE SEQUENCE</scope>
    <source>
        <strain evidence="1">ZJU_SS_LIU_2023</strain>
    </source>
</reference>
<organism evidence="1 2">
    <name type="scientific">Eretmocerus hayati</name>
    <dbReference type="NCBI Taxonomy" id="131215"/>
    <lineage>
        <taxon>Eukaryota</taxon>
        <taxon>Metazoa</taxon>
        <taxon>Ecdysozoa</taxon>
        <taxon>Arthropoda</taxon>
        <taxon>Hexapoda</taxon>
        <taxon>Insecta</taxon>
        <taxon>Pterygota</taxon>
        <taxon>Neoptera</taxon>
        <taxon>Endopterygota</taxon>
        <taxon>Hymenoptera</taxon>
        <taxon>Apocrita</taxon>
        <taxon>Proctotrupomorpha</taxon>
        <taxon>Chalcidoidea</taxon>
        <taxon>Aphelinidae</taxon>
        <taxon>Aphelininae</taxon>
        <taxon>Eretmocerus</taxon>
    </lineage>
</organism>
<comment type="caution">
    <text evidence="1">The sequence shown here is derived from an EMBL/GenBank/DDBJ whole genome shotgun (WGS) entry which is preliminary data.</text>
</comment>
<accession>A0ACC2NVR5</accession>
<dbReference type="EMBL" id="CM056742">
    <property type="protein sequence ID" value="KAJ8675290.1"/>
    <property type="molecule type" value="Genomic_DNA"/>
</dbReference>